<evidence type="ECO:0000256" key="3">
    <source>
        <dbReference type="ARBA" id="ARBA00012922"/>
    </source>
</evidence>
<feature type="domain" description="Amidase" evidence="7">
    <location>
        <begin position="79"/>
        <end position="539"/>
    </location>
</feature>
<dbReference type="GO" id="GO:0004040">
    <property type="term" value="F:amidase activity"/>
    <property type="evidence" value="ECO:0007669"/>
    <property type="project" value="UniProtKB-EC"/>
</dbReference>
<evidence type="ECO:0000256" key="4">
    <source>
        <dbReference type="ARBA" id="ARBA00022801"/>
    </source>
</evidence>
<dbReference type="PANTHER" id="PTHR46072:SF11">
    <property type="entry name" value="AMIDASE-RELATED"/>
    <property type="match status" value="1"/>
</dbReference>
<dbReference type="InterPro" id="IPR023631">
    <property type="entry name" value="Amidase_dom"/>
</dbReference>
<dbReference type="EC" id="3.5.1.4" evidence="3"/>
<dbReference type="PROSITE" id="PS00571">
    <property type="entry name" value="AMIDASES"/>
    <property type="match status" value="1"/>
</dbReference>
<evidence type="ECO:0000259" key="7">
    <source>
        <dbReference type="Pfam" id="PF01425"/>
    </source>
</evidence>
<dbReference type="Gene3D" id="3.90.1300.10">
    <property type="entry name" value="Amidase signature (AS) domain"/>
    <property type="match status" value="1"/>
</dbReference>
<organism evidence="8 9">
    <name type="scientific">Saccharomyces mikatae IFO 1815</name>
    <dbReference type="NCBI Taxonomy" id="226126"/>
    <lineage>
        <taxon>Eukaryota</taxon>
        <taxon>Fungi</taxon>
        <taxon>Dikarya</taxon>
        <taxon>Ascomycota</taxon>
        <taxon>Saccharomycotina</taxon>
        <taxon>Saccharomycetes</taxon>
        <taxon>Saccharomycetales</taxon>
        <taxon>Saccharomycetaceae</taxon>
        <taxon>Saccharomyces</taxon>
    </lineage>
</organism>
<feature type="active site" description="Charge relay system" evidence="5">
    <location>
        <position position="132"/>
    </location>
</feature>
<evidence type="ECO:0000256" key="2">
    <source>
        <dbReference type="ARBA" id="ARBA00009199"/>
    </source>
</evidence>
<protein>
    <recommendedName>
        <fullName evidence="3">amidase</fullName>
        <ecNumber evidence="3">3.5.1.4</ecNumber>
    </recommendedName>
</protein>
<evidence type="ECO:0000313" key="9">
    <source>
        <dbReference type="Proteomes" id="UP001161438"/>
    </source>
</evidence>
<keyword evidence="4" id="KW-0378">Hydrolase</keyword>
<dbReference type="InterPro" id="IPR036928">
    <property type="entry name" value="AS_sf"/>
</dbReference>
<dbReference type="PANTHER" id="PTHR46072">
    <property type="entry name" value="AMIDASE-RELATED-RELATED"/>
    <property type="match status" value="1"/>
</dbReference>
<dbReference type="EMBL" id="OX365760">
    <property type="protein sequence ID" value="CAI4038110.1"/>
    <property type="molecule type" value="Genomic_DNA"/>
</dbReference>
<feature type="binding site" evidence="6">
    <location>
        <position position="209"/>
    </location>
    <ligand>
        <name>substrate</name>
    </ligand>
</feature>
<dbReference type="GeneID" id="80917321"/>
<dbReference type="RefSeq" id="XP_056081225.1">
    <property type="nucleotide sequence ID" value="XM_056221434.1"/>
</dbReference>
<feature type="active site" description="Acyl-ester intermediate" evidence="5">
    <location>
        <position position="233"/>
    </location>
</feature>
<proteinExistence type="inferred from homology"/>
<reference evidence="8" key="1">
    <citation type="submission" date="2022-10" db="EMBL/GenBank/DDBJ databases">
        <authorList>
            <person name="Byrne P K."/>
        </authorList>
    </citation>
    <scope>NUCLEOTIDE SEQUENCE</scope>
    <source>
        <strain evidence="8">IFO1815</strain>
    </source>
</reference>
<evidence type="ECO:0000256" key="5">
    <source>
        <dbReference type="PIRSR" id="PIRSR001221-1"/>
    </source>
</evidence>
<dbReference type="Pfam" id="PF01425">
    <property type="entry name" value="Amidase"/>
    <property type="match status" value="1"/>
</dbReference>
<feature type="binding site" evidence="6">
    <location>
        <position position="183"/>
    </location>
    <ligand>
        <name>substrate</name>
    </ligand>
</feature>
<evidence type="ECO:0000256" key="1">
    <source>
        <dbReference type="ARBA" id="ARBA00001311"/>
    </source>
</evidence>
<dbReference type="SUPFAM" id="SSF75304">
    <property type="entry name" value="Amidase signature (AS) enzymes"/>
    <property type="match status" value="1"/>
</dbReference>
<evidence type="ECO:0000313" key="8">
    <source>
        <dbReference type="EMBL" id="CAI4038110.1"/>
    </source>
</evidence>
<comment type="similarity">
    <text evidence="2">Belongs to the amidase family.</text>
</comment>
<dbReference type="InterPro" id="IPR020556">
    <property type="entry name" value="Amidase_CS"/>
</dbReference>
<keyword evidence="9" id="KW-1185">Reference proteome</keyword>
<sequence length="549" mass="61107">MTVQSAWKKRVQLKKDQLNSKIKDEWRLSSSTISRLKDDKKNLVKNIDDLCPSSENQITHSTIVVLREKLDAGELTCHEIAFAFCHRAALIHQTVNCLSEIMFSEALKLADYLDNNKPAVVPPLYGIPISLKDQCNVEGVDTSLGYLSRTFKAKTKSEESLIVSLLRDLGAIIFVKTTVPSSMMATDTQSNTFGYTYNSINLGFSSGGSSGGEGSLIGAHGSLLGLGTDIGGSIRIPSSYHGLFGLKPTFGRVPYLRVDNSFEGRETIPSVIGPLARDLSDLRYFMSCIINICQPWVKDVKCIPYHFDSSTDKLHHDYVVAIWYGDGVIDPPPSDIRALKICEDVVAKTEGMKTVQWKPPSELSRELFDIANEADVADSGNEIKSEFKVSGEPLLDILKPMVLEDGRPPYTVNEWWNLTKRVYSAQQSMREYYLSFPESERPDVIISPTTLTPFRPGDMLKTTLRYILLFNVLNFPSLSIPVGKVNCQIDRPMSVSSALNPEDKMVKTYWNDLLESGDIEGFPIGLQIVSPTFDDSEVCKFASWLLGNI</sequence>
<name>A0AA35IWB4_SACMI</name>
<evidence type="ECO:0000256" key="6">
    <source>
        <dbReference type="PIRSR" id="PIRSR001221-2"/>
    </source>
</evidence>
<feature type="active site" description="Charge relay system" evidence="5">
    <location>
        <position position="209"/>
    </location>
</feature>
<feature type="binding site" evidence="6">
    <location>
        <begin position="230"/>
        <end position="233"/>
    </location>
    <ligand>
        <name>substrate</name>
    </ligand>
</feature>
<gene>
    <name evidence="8" type="primary">SMKI04G4500</name>
    <name evidence="8" type="ORF">SMKI_04G4500</name>
</gene>
<dbReference type="AlphaFoldDB" id="A0AA35IWB4"/>
<dbReference type="Proteomes" id="UP001161438">
    <property type="component" value="Chromosome 4"/>
</dbReference>
<comment type="catalytic activity">
    <reaction evidence="1">
        <text>a monocarboxylic acid amide + H2O = a monocarboxylate + NH4(+)</text>
        <dbReference type="Rhea" id="RHEA:12020"/>
        <dbReference type="ChEBI" id="CHEBI:15377"/>
        <dbReference type="ChEBI" id="CHEBI:28938"/>
        <dbReference type="ChEBI" id="CHEBI:35757"/>
        <dbReference type="ChEBI" id="CHEBI:83628"/>
        <dbReference type="EC" id="3.5.1.4"/>
    </reaction>
</comment>
<dbReference type="PIRSF" id="PIRSF001221">
    <property type="entry name" value="Amidase_fungi"/>
    <property type="match status" value="1"/>
</dbReference>
<accession>A0AA35IWB4</accession>